<evidence type="ECO:0000313" key="1">
    <source>
        <dbReference type="EMBL" id="ENN72360.1"/>
    </source>
</evidence>
<proteinExistence type="predicted"/>
<protein>
    <submittedName>
        <fullName evidence="1">Uncharacterized protein</fullName>
    </submittedName>
</protein>
<name>N6TSV7_DENPD</name>
<dbReference type="EMBL" id="KB741223">
    <property type="protein sequence ID" value="ENN72360.1"/>
    <property type="molecule type" value="Genomic_DNA"/>
</dbReference>
<organism evidence="1">
    <name type="scientific">Dendroctonus ponderosae</name>
    <name type="common">Mountain pine beetle</name>
    <dbReference type="NCBI Taxonomy" id="77166"/>
    <lineage>
        <taxon>Eukaryota</taxon>
        <taxon>Metazoa</taxon>
        <taxon>Ecdysozoa</taxon>
        <taxon>Arthropoda</taxon>
        <taxon>Hexapoda</taxon>
        <taxon>Insecta</taxon>
        <taxon>Pterygota</taxon>
        <taxon>Neoptera</taxon>
        <taxon>Endopterygota</taxon>
        <taxon>Coleoptera</taxon>
        <taxon>Polyphaga</taxon>
        <taxon>Cucujiformia</taxon>
        <taxon>Curculionidae</taxon>
        <taxon>Scolytinae</taxon>
        <taxon>Dendroctonus</taxon>
    </lineage>
</organism>
<dbReference type="HOGENOM" id="CLU_2029047_0_0_1"/>
<dbReference type="AlphaFoldDB" id="N6TSV7"/>
<dbReference type="OrthoDB" id="6517071at2759"/>
<sequence length="122" mass="13143">MPSVMIIETLYPLKISFVDDADIYEYPSETSLLLDEAQISTLAGTAQVGHTIPTFSGSSLATYTPKTTETFQLGVTKSFQETSTAPKVGVQVNQEVSQADVLLEETVEPVLFSSGSTSDILF</sequence>
<gene>
    <name evidence="1" type="ORF">YQE_10995</name>
</gene>
<accession>N6TSV7</accession>
<feature type="non-terminal residue" evidence="1">
    <location>
        <position position="1"/>
    </location>
</feature>
<reference evidence="1" key="1">
    <citation type="journal article" date="2013" name="Genome Biol.">
        <title>Draft genome of the mountain pine beetle, Dendroctonus ponderosae Hopkins, a major forest pest.</title>
        <authorList>
            <person name="Keeling C.I."/>
            <person name="Yuen M.M."/>
            <person name="Liao N.Y."/>
            <person name="Docking T.R."/>
            <person name="Chan S.K."/>
            <person name="Taylor G.A."/>
            <person name="Palmquist D.L."/>
            <person name="Jackman S.D."/>
            <person name="Nguyen A."/>
            <person name="Li M."/>
            <person name="Henderson H."/>
            <person name="Janes J.K."/>
            <person name="Zhao Y."/>
            <person name="Pandoh P."/>
            <person name="Moore R."/>
            <person name="Sperling F.A."/>
            <person name="Huber D.P."/>
            <person name="Birol I."/>
            <person name="Jones S.J."/>
            <person name="Bohlmann J."/>
        </authorList>
    </citation>
    <scope>NUCLEOTIDE SEQUENCE</scope>
</reference>